<evidence type="ECO:0000259" key="1">
    <source>
        <dbReference type="Pfam" id="PF09345"/>
    </source>
</evidence>
<dbReference type="EMBL" id="FNLO01000009">
    <property type="protein sequence ID" value="SDV49900.1"/>
    <property type="molecule type" value="Genomic_DNA"/>
</dbReference>
<dbReference type="RefSeq" id="WP_091910470.1">
    <property type="nucleotide sequence ID" value="NZ_FNLO01000009.1"/>
</dbReference>
<accession>A0A1H2PU98</accession>
<name>A0A1H2PU98_9BURK</name>
<dbReference type="STRING" id="1770053.SAMN05216551_109225"/>
<feature type="domain" description="SiaC family regulatory phosphoprotein" evidence="1">
    <location>
        <begin position="18"/>
        <end position="133"/>
    </location>
</feature>
<evidence type="ECO:0000313" key="2">
    <source>
        <dbReference type="EMBL" id="SDV49900.1"/>
    </source>
</evidence>
<dbReference type="Pfam" id="PF09345">
    <property type="entry name" value="SiaC"/>
    <property type="match status" value="1"/>
</dbReference>
<proteinExistence type="predicted"/>
<dbReference type="OrthoDB" id="5297629at2"/>
<dbReference type="Proteomes" id="UP000243719">
    <property type="component" value="Unassembled WGS sequence"/>
</dbReference>
<keyword evidence="3" id="KW-1185">Reference proteome</keyword>
<reference evidence="3" key="1">
    <citation type="submission" date="2016-09" db="EMBL/GenBank/DDBJ databases">
        <authorList>
            <person name="Varghese N."/>
            <person name="Submissions S."/>
        </authorList>
    </citation>
    <scope>NUCLEOTIDE SEQUENCE [LARGE SCALE GENOMIC DNA]</scope>
    <source>
        <strain evidence="3">JS23</strain>
    </source>
</reference>
<gene>
    <name evidence="2" type="ORF">SAMN05216551_109225</name>
</gene>
<sequence>MPTTLSFSDTALPALELAAQQATPSVKLDPTAGRVTLRGESYPENSPEFYRPIIDWVRHYLARQTSPLHIELELSYVNTGSIKCLMDLFDECEAAHQRGQAVSVAWRHHADNPRVREAAEEFRDELSLPFEISADAD</sequence>
<dbReference type="InterPro" id="IPR018530">
    <property type="entry name" value="SiaC"/>
</dbReference>
<dbReference type="AlphaFoldDB" id="A0A1H2PU98"/>
<evidence type="ECO:0000313" key="3">
    <source>
        <dbReference type="Proteomes" id="UP000243719"/>
    </source>
</evidence>
<protein>
    <recommendedName>
        <fullName evidence="1">SiaC family regulatory phosphoprotein domain-containing protein</fullName>
    </recommendedName>
</protein>
<organism evidence="2 3">
    <name type="scientific">Chitinasiproducens palmae</name>
    <dbReference type="NCBI Taxonomy" id="1770053"/>
    <lineage>
        <taxon>Bacteria</taxon>
        <taxon>Pseudomonadati</taxon>
        <taxon>Pseudomonadota</taxon>
        <taxon>Betaproteobacteria</taxon>
        <taxon>Burkholderiales</taxon>
        <taxon>Burkholderiaceae</taxon>
        <taxon>Chitinasiproducens</taxon>
    </lineage>
</organism>